<proteinExistence type="predicted"/>
<dbReference type="SUPFAM" id="SSF52402">
    <property type="entry name" value="Adenine nucleotide alpha hydrolases-like"/>
    <property type="match status" value="1"/>
</dbReference>
<protein>
    <recommendedName>
        <fullName evidence="3">PP-loop domain protein</fullName>
    </recommendedName>
</protein>
<dbReference type="PANTHER" id="PTHR43169:SF2">
    <property type="entry name" value="NAD_GMP SYNTHASE DOMAIN-CONTAINING PROTEIN"/>
    <property type="match status" value="1"/>
</dbReference>
<dbReference type="Pfam" id="PF06508">
    <property type="entry name" value="QueC"/>
    <property type="match status" value="1"/>
</dbReference>
<reference evidence="1 2" key="1">
    <citation type="journal article" date="2010" name="Proc. Natl. Acad. Sci. U.S.A.">
        <title>Enigmatic, ultrasmall, uncultivated Archaea.</title>
        <authorList>
            <person name="Baker B.J."/>
            <person name="Comolli L.R."/>
            <person name="Dick G.J."/>
            <person name="Hauser L.J."/>
            <person name="Hyatt D."/>
            <person name="Dill B.D."/>
            <person name="Land M.L."/>
            <person name="Verberkmoes N.C."/>
            <person name="Hettich R.L."/>
            <person name="Banfield J.F."/>
        </authorList>
    </citation>
    <scope>NUCLEOTIDE SEQUENCE [LARGE SCALE GENOMIC DNA]</scope>
</reference>
<dbReference type="Proteomes" id="UP000009376">
    <property type="component" value="Unassembled WGS sequence"/>
</dbReference>
<evidence type="ECO:0008006" key="3">
    <source>
        <dbReference type="Google" id="ProtNLM"/>
    </source>
</evidence>
<dbReference type="InterPro" id="IPR018317">
    <property type="entry name" value="QueC"/>
</dbReference>
<dbReference type="Gene3D" id="3.40.50.620">
    <property type="entry name" value="HUPs"/>
    <property type="match status" value="1"/>
</dbReference>
<dbReference type="AlphaFoldDB" id="D6GV81"/>
<dbReference type="PANTHER" id="PTHR43169">
    <property type="entry name" value="EXSB FAMILY PROTEIN"/>
    <property type="match status" value="1"/>
</dbReference>
<accession>D6GV81</accession>
<gene>
    <name evidence="1" type="ORF">BJBARM5_0389</name>
</gene>
<organism evidence="1 2">
    <name type="scientific">Candidatus Parvarchaeum acidophilus ARMAN-5</name>
    <dbReference type="NCBI Taxonomy" id="662762"/>
    <lineage>
        <taxon>Archaea</taxon>
        <taxon>Candidatus Parvarchaeota</taxon>
        <taxon>Candidatus Parvarchaeum</taxon>
    </lineage>
</organism>
<evidence type="ECO:0000313" key="2">
    <source>
        <dbReference type="Proteomes" id="UP000009376"/>
    </source>
</evidence>
<name>D6GV81_PARA5</name>
<dbReference type="EMBL" id="GG745551">
    <property type="protein sequence ID" value="EFD92882.1"/>
    <property type="molecule type" value="Genomic_DNA"/>
</dbReference>
<evidence type="ECO:0000313" key="1">
    <source>
        <dbReference type="EMBL" id="EFD92882.1"/>
    </source>
</evidence>
<dbReference type="InterPro" id="IPR052188">
    <property type="entry name" value="Ni-pincer_cofactor_biosynth"/>
</dbReference>
<sequence length="333" mass="38239">MECKVCLNSDANPSIRISDNGLCSICEIYRTNFNRSSLEEEKEFFESFIGNGKKYDIMAGISGGKDSSAMLYTLKKMGFKPLAFTFDIGYYPMHEFSRARAVAKTLGVDYEVIDIRKYLNRNDVNAYRRTAELYSKRCSHELSEEFRRIYLDERRYYSIKSSSSLPVVRTCQLCRRAVIRGYYSEAKKRKIPLVALAINEWAGLSQDYHDKRGYVFSSMRRLKPSIKEGPVHVVHVPFMLRRKLSETRQILKKIGWNLPQGEELIESNSNSCLFARAAETKATRLLGFHPDTPRISREITVGFITKEQGRGALNKIHRSKYSVGSVLSMAKII</sequence>
<dbReference type="InterPro" id="IPR014729">
    <property type="entry name" value="Rossmann-like_a/b/a_fold"/>
</dbReference>